<dbReference type="OrthoDB" id="2373610at2"/>
<dbReference type="InterPro" id="IPR011009">
    <property type="entry name" value="Kinase-like_dom_sf"/>
</dbReference>
<dbReference type="EMBL" id="MPDK01000003">
    <property type="protein sequence ID" value="PWI58513.1"/>
    <property type="molecule type" value="Genomic_DNA"/>
</dbReference>
<name>A0A2U3DB60_SULT2</name>
<reference evidence="2 3" key="1">
    <citation type="submission" date="2016-11" db="EMBL/GenBank/DDBJ databases">
        <title>Comparative genomics of Acidibacillus ferroxidans species.</title>
        <authorList>
            <person name="Oliveira G."/>
            <person name="Nunes G."/>
            <person name="Oliveira R."/>
            <person name="Araujo F."/>
            <person name="Salim A."/>
            <person name="Scholte L."/>
            <person name="Morais D."/>
            <person name="Nancucheo I."/>
            <person name="Johnson D.B."/>
            <person name="Grail B."/>
            <person name="Bittencourt J."/>
            <person name="Valadares R."/>
        </authorList>
    </citation>
    <scope>NUCLEOTIDE SEQUENCE [LARGE SCALE GENOMIC DNA]</scope>
    <source>
        <strain evidence="2 3">Y002</strain>
    </source>
</reference>
<accession>A0A2U3DB60</accession>
<dbReference type="RefSeq" id="WP_109429706.1">
    <property type="nucleotide sequence ID" value="NZ_MPDK01000003.1"/>
</dbReference>
<dbReference type="GO" id="GO:0042601">
    <property type="term" value="C:endospore-forming forespore"/>
    <property type="evidence" value="ECO:0007669"/>
    <property type="project" value="TreeGrafter"/>
</dbReference>
<evidence type="ECO:0000313" key="2">
    <source>
        <dbReference type="EMBL" id="PWI58513.1"/>
    </source>
</evidence>
<evidence type="ECO:0000313" key="3">
    <source>
        <dbReference type="Proteomes" id="UP000245380"/>
    </source>
</evidence>
<feature type="domain" description="Aminoglycoside phosphotransferase" evidence="1">
    <location>
        <begin position="29"/>
        <end position="261"/>
    </location>
</feature>
<protein>
    <recommendedName>
        <fullName evidence="1">Aminoglycoside phosphotransferase domain-containing protein</fullName>
    </recommendedName>
</protein>
<sequence length="319" mass="36659">METWMTGTAVQDIERAYGVKIWATIPLRSVVAVVTDRGRFMCKRYGAKQGLSFERIKAIIHVKDQLAQYGLCKTYLRTIDDRGFCELDGDLLTLEPWLSGEHADFSIRADRLSAIQAVARLHHAQITVPKPLVVTQSIVQKFSLRLRRAVDVVHSGGLVGMSEKEWERYRHRAEQILRDLPHQELQWLTEKNRDAGVLCHRDLAPHNILVQPGAPAVLIDFDLAGPDSPLYDLHQIFDHMVYRTGTQSWLDETLASYLQIHPLTLREQHLLRRLLEFPTPLLREVGDLQDARSAHAKKRAALRIRYVNHLMQERLQGYT</sequence>
<dbReference type="SUPFAM" id="SSF56112">
    <property type="entry name" value="Protein kinase-like (PK-like)"/>
    <property type="match status" value="1"/>
</dbReference>
<dbReference type="PANTHER" id="PTHR39179">
    <property type="entry name" value="SPORE COAT PROTEIN I"/>
    <property type="match status" value="1"/>
</dbReference>
<dbReference type="PANTHER" id="PTHR39179:SF3">
    <property type="entry name" value="COTS-RELATED PROTEIN"/>
    <property type="match status" value="1"/>
</dbReference>
<keyword evidence="3" id="KW-1185">Reference proteome</keyword>
<gene>
    <name evidence="2" type="ORF">BM613_03045</name>
</gene>
<dbReference type="InterPro" id="IPR047175">
    <property type="entry name" value="CotS-like"/>
</dbReference>
<organism evidence="2 3">
    <name type="scientific">Sulfoacidibacillus thermotolerans</name>
    <name type="common">Acidibacillus sulfuroxidans</name>
    <dbReference type="NCBI Taxonomy" id="1765684"/>
    <lineage>
        <taxon>Bacteria</taxon>
        <taxon>Bacillati</taxon>
        <taxon>Bacillota</taxon>
        <taxon>Bacilli</taxon>
        <taxon>Bacillales</taxon>
        <taxon>Alicyclobacillaceae</taxon>
        <taxon>Sulfoacidibacillus</taxon>
    </lineage>
</organism>
<proteinExistence type="predicted"/>
<dbReference type="Proteomes" id="UP000245380">
    <property type="component" value="Unassembled WGS sequence"/>
</dbReference>
<dbReference type="InterPro" id="IPR002575">
    <property type="entry name" value="Aminoglycoside_PTrfase"/>
</dbReference>
<comment type="caution">
    <text evidence="2">The sequence shown here is derived from an EMBL/GenBank/DDBJ whole genome shotgun (WGS) entry which is preliminary data.</text>
</comment>
<evidence type="ECO:0000259" key="1">
    <source>
        <dbReference type="Pfam" id="PF01636"/>
    </source>
</evidence>
<dbReference type="AlphaFoldDB" id="A0A2U3DB60"/>
<dbReference type="Gene3D" id="3.90.1200.10">
    <property type="match status" value="1"/>
</dbReference>
<dbReference type="Pfam" id="PF01636">
    <property type="entry name" value="APH"/>
    <property type="match status" value="1"/>
</dbReference>